<dbReference type="Proteomes" id="UP000323632">
    <property type="component" value="Unassembled WGS sequence"/>
</dbReference>
<dbReference type="RefSeq" id="WP_150033166.1">
    <property type="nucleotide sequence ID" value="NZ_VWSH01000003.1"/>
</dbReference>
<dbReference type="Gene3D" id="3.40.630.30">
    <property type="match status" value="1"/>
</dbReference>
<dbReference type="InterPro" id="IPR000182">
    <property type="entry name" value="GNAT_dom"/>
</dbReference>
<protein>
    <submittedName>
        <fullName evidence="2">GNAT family N-acetyltransferase</fullName>
    </submittedName>
</protein>
<reference evidence="2 3" key="1">
    <citation type="submission" date="2019-09" db="EMBL/GenBank/DDBJ databases">
        <title>Genome sequence and assembly of Taibaiella sp.</title>
        <authorList>
            <person name="Chhetri G."/>
        </authorList>
    </citation>
    <scope>NUCLEOTIDE SEQUENCE [LARGE SCALE GENOMIC DNA]</scope>
    <source>
        <strain evidence="2 3">KVB11</strain>
    </source>
</reference>
<evidence type="ECO:0000313" key="2">
    <source>
        <dbReference type="EMBL" id="KAA5533419.1"/>
    </source>
</evidence>
<dbReference type="PANTHER" id="PTHR43792">
    <property type="entry name" value="GNAT FAMILY, PUTATIVE (AFU_ORTHOLOGUE AFUA_3G00765)-RELATED-RELATED"/>
    <property type="match status" value="1"/>
</dbReference>
<feature type="domain" description="N-acetyltransferase" evidence="1">
    <location>
        <begin position="10"/>
        <end position="164"/>
    </location>
</feature>
<dbReference type="GO" id="GO:0016747">
    <property type="term" value="F:acyltransferase activity, transferring groups other than amino-acyl groups"/>
    <property type="evidence" value="ECO:0007669"/>
    <property type="project" value="InterPro"/>
</dbReference>
<sequence>MTRNLNTSRLSLQTLTAEDAAFILELVNTPGWLQFIGDRNVKDESNALAYIQKILDNPNVTYWVVKSNVNKTSIGIITFMKRNYLEHHDIGFAFLPQYNGQGFAFEAAEIVLNYVLEKHHCILATTLQENRSSIRLLERLGFTFKKMIQRDEEQLMVYKTQKKKL</sequence>
<proteinExistence type="predicted"/>
<dbReference type="SUPFAM" id="SSF55729">
    <property type="entry name" value="Acyl-CoA N-acyltransferases (Nat)"/>
    <property type="match status" value="1"/>
</dbReference>
<gene>
    <name evidence="2" type="ORF">F0919_12825</name>
</gene>
<dbReference type="AlphaFoldDB" id="A0A5M6CJY0"/>
<keyword evidence="2" id="KW-0808">Transferase</keyword>
<comment type="caution">
    <text evidence="2">The sequence shown here is derived from an EMBL/GenBank/DDBJ whole genome shotgun (WGS) entry which is preliminary data.</text>
</comment>
<name>A0A5M6CJY0_9BACT</name>
<dbReference type="InterPro" id="IPR051531">
    <property type="entry name" value="N-acetyltransferase"/>
</dbReference>
<evidence type="ECO:0000259" key="1">
    <source>
        <dbReference type="PROSITE" id="PS51186"/>
    </source>
</evidence>
<keyword evidence="3" id="KW-1185">Reference proteome</keyword>
<evidence type="ECO:0000313" key="3">
    <source>
        <dbReference type="Proteomes" id="UP000323632"/>
    </source>
</evidence>
<dbReference type="PROSITE" id="PS51186">
    <property type="entry name" value="GNAT"/>
    <property type="match status" value="1"/>
</dbReference>
<organism evidence="2 3">
    <name type="scientific">Taibaiella lutea</name>
    <dbReference type="NCBI Taxonomy" id="2608001"/>
    <lineage>
        <taxon>Bacteria</taxon>
        <taxon>Pseudomonadati</taxon>
        <taxon>Bacteroidota</taxon>
        <taxon>Chitinophagia</taxon>
        <taxon>Chitinophagales</taxon>
        <taxon>Chitinophagaceae</taxon>
        <taxon>Taibaiella</taxon>
    </lineage>
</organism>
<dbReference type="Pfam" id="PF13302">
    <property type="entry name" value="Acetyltransf_3"/>
    <property type="match status" value="1"/>
</dbReference>
<dbReference type="InterPro" id="IPR016181">
    <property type="entry name" value="Acyl_CoA_acyltransferase"/>
</dbReference>
<dbReference type="PANTHER" id="PTHR43792:SF1">
    <property type="entry name" value="N-ACETYLTRANSFERASE DOMAIN-CONTAINING PROTEIN"/>
    <property type="match status" value="1"/>
</dbReference>
<accession>A0A5M6CJY0</accession>
<dbReference type="EMBL" id="VWSH01000003">
    <property type="protein sequence ID" value="KAA5533419.1"/>
    <property type="molecule type" value="Genomic_DNA"/>
</dbReference>